<evidence type="ECO:0000256" key="1">
    <source>
        <dbReference type="ARBA" id="ARBA00009986"/>
    </source>
</evidence>
<dbReference type="Gene3D" id="3.40.605.10">
    <property type="entry name" value="Aldehyde Dehydrogenase, Chain A, domain 1"/>
    <property type="match status" value="1"/>
</dbReference>
<proteinExistence type="inferred from homology"/>
<keyword evidence="7" id="KW-1185">Reference proteome</keyword>
<dbReference type="AlphaFoldDB" id="A0A9E6XZH7"/>
<evidence type="ECO:0000256" key="4">
    <source>
        <dbReference type="RuleBase" id="RU003345"/>
    </source>
</evidence>
<dbReference type="InterPro" id="IPR016160">
    <property type="entry name" value="Ald_DH_CS_CYS"/>
</dbReference>
<dbReference type="EC" id="1.2.1.8" evidence="6"/>
<dbReference type="Pfam" id="PF00171">
    <property type="entry name" value="Aldedh"/>
    <property type="match status" value="1"/>
</dbReference>
<dbReference type="SUPFAM" id="SSF53720">
    <property type="entry name" value="ALDH-like"/>
    <property type="match status" value="1"/>
</dbReference>
<feature type="domain" description="Aldehyde dehydrogenase" evidence="5">
    <location>
        <begin position="27"/>
        <end position="491"/>
    </location>
</feature>
<dbReference type="InterPro" id="IPR015590">
    <property type="entry name" value="Aldehyde_DH_dom"/>
</dbReference>
<evidence type="ECO:0000256" key="2">
    <source>
        <dbReference type="ARBA" id="ARBA00023002"/>
    </source>
</evidence>
<evidence type="ECO:0000259" key="5">
    <source>
        <dbReference type="Pfam" id="PF00171"/>
    </source>
</evidence>
<evidence type="ECO:0000313" key="7">
    <source>
        <dbReference type="Proteomes" id="UP001162834"/>
    </source>
</evidence>
<dbReference type="Proteomes" id="UP001162834">
    <property type="component" value="Chromosome"/>
</dbReference>
<gene>
    <name evidence="6" type="primary">betB_2</name>
    <name evidence="6" type="ORF">DSM104329_03740</name>
</gene>
<accession>A0A9E6XZH7</accession>
<evidence type="ECO:0000313" key="6">
    <source>
        <dbReference type="EMBL" id="UGS37325.1"/>
    </source>
</evidence>
<dbReference type="PROSITE" id="PS00687">
    <property type="entry name" value="ALDEHYDE_DEHYDR_GLU"/>
    <property type="match status" value="1"/>
</dbReference>
<organism evidence="6 7">
    <name type="scientific">Capillimicrobium parvum</name>
    <dbReference type="NCBI Taxonomy" id="2884022"/>
    <lineage>
        <taxon>Bacteria</taxon>
        <taxon>Bacillati</taxon>
        <taxon>Actinomycetota</taxon>
        <taxon>Thermoleophilia</taxon>
        <taxon>Solirubrobacterales</taxon>
        <taxon>Capillimicrobiaceae</taxon>
        <taxon>Capillimicrobium</taxon>
    </lineage>
</organism>
<dbReference type="InterPro" id="IPR029510">
    <property type="entry name" value="Ald_DH_CS_GLU"/>
</dbReference>
<protein>
    <submittedName>
        <fullName evidence="6">NAD/NADP-dependent betaine aldehyde dehydrogenase</fullName>
        <ecNumber evidence="6">1.2.1.8</ecNumber>
    </submittedName>
</protein>
<dbReference type="PANTHER" id="PTHR11699">
    <property type="entry name" value="ALDEHYDE DEHYDROGENASE-RELATED"/>
    <property type="match status" value="1"/>
</dbReference>
<dbReference type="RefSeq" id="WP_259311382.1">
    <property type="nucleotide sequence ID" value="NZ_CP087164.1"/>
</dbReference>
<sequence>MSVDSPPAGHPQVPRLPERGLYIDGTWRDAGDGATFEVLNPATEQVVTTVASASAADVDAAVQAARRQFDGGEWSRMSGSERGRLLNRIADLIEADTERLAALEAIDVGKPVADPAAIDIPLAADTFRHFAGWADKVHGSTVPVPDYFDRPRFSYTLREPVGVVGAITPWNAPTMIASWKIAPALAVGCTVVVKPPEDASLSTLRLAELMAEAGVPAGVVNVVCGTGAGAGAALVRHPGVDKISFTGSPEVGAEISRETGPAFKRVTLELGGKSPQIILADADLDALMPIAAASLFANQGEICAAGTRVLVHESVRDDVVAGLAEQARAVQVGDPFAEGTTMGALINRRQMDRVLGYIDAGRDEGAELVAGGGRLDRPGYFVEPTVFVGTNDLTIAREEIFGPVGTVIPFGEVDEAVALANDSRYGLAAVVWTKDLSLAHQAARALRVGAVWINGWGAPDPRLPWGGTKISGIGRELGLAGIHGSTEEKVVSVIL</sequence>
<dbReference type="KEGG" id="sbae:DSM104329_03740"/>
<feature type="active site" evidence="3">
    <location>
        <position position="269"/>
    </location>
</feature>
<name>A0A9E6XZH7_9ACTN</name>
<dbReference type="InterPro" id="IPR016162">
    <property type="entry name" value="Ald_DH_N"/>
</dbReference>
<dbReference type="GO" id="GO:0008802">
    <property type="term" value="F:betaine-aldehyde dehydrogenase (NAD+) activity"/>
    <property type="evidence" value="ECO:0007669"/>
    <property type="project" value="UniProtKB-EC"/>
</dbReference>
<evidence type="ECO:0000256" key="3">
    <source>
        <dbReference type="PROSITE-ProRule" id="PRU10007"/>
    </source>
</evidence>
<dbReference type="InterPro" id="IPR016163">
    <property type="entry name" value="Ald_DH_C"/>
</dbReference>
<comment type="similarity">
    <text evidence="1 4">Belongs to the aldehyde dehydrogenase family.</text>
</comment>
<dbReference type="Gene3D" id="3.40.309.10">
    <property type="entry name" value="Aldehyde Dehydrogenase, Chain A, domain 2"/>
    <property type="match status" value="1"/>
</dbReference>
<dbReference type="EMBL" id="CP087164">
    <property type="protein sequence ID" value="UGS37325.1"/>
    <property type="molecule type" value="Genomic_DNA"/>
</dbReference>
<dbReference type="FunFam" id="3.40.309.10:FF:000012">
    <property type="entry name" value="Betaine aldehyde dehydrogenase"/>
    <property type="match status" value="1"/>
</dbReference>
<reference evidence="6" key="1">
    <citation type="journal article" date="2022" name="Int. J. Syst. Evol. Microbiol.">
        <title>Pseudomonas aegrilactucae sp. nov. and Pseudomonas morbosilactucae sp. nov., pathogens causing bacterial rot of lettuce in Japan.</title>
        <authorList>
            <person name="Sawada H."/>
            <person name="Fujikawa T."/>
            <person name="Satou M."/>
        </authorList>
    </citation>
    <scope>NUCLEOTIDE SEQUENCE</scope>
    <source>
        <strain evidence="6">0166_1</strain>
    </source>
</reference>
<dbReference type="PROSITE" id="PS00070">
    <property type="entry name" value="ALDEHYDE_DEHYDR_CYS"/>
    <property type="match status" value="1"/>
</dbReference>
<keyword evidence="2 4" id="KW-0560">Oxidoreductase</keyword>
<dbReference type="FunFam" id="3.40.605.10:FF:000007">
    <property type="entry name" value="NAD/NADP-dependent betaine aldehyde dehydrogenase"/>
    <property type="match status" value="1"/>
</dbReference>
<dbReference type="InterPro" id="IPR016161">
    <property type="entry name" value="Ald_DH/histidinol_DH"/>
</dbReference>